<organism evidence="2 3">
    <name type="scientific">Lentithecium fluviatile CBS 122367</name>
    <dbReference type="NCBI Taxonomy" id="1168545"/>
    <lineage>
        <taxon>Eukaryota</taxon>
        <taxon>Fungi</taxon>
        <taxon>Dikarya</taxon>
        <taxon>Ascomycota</taxon>
        <taxon>Pezizomycotina</taxon>
        <taxon>Dothideomycetes</taxon>
        <taxon>Pleosporomycetidae</taxon>
        <taxon>Pleosporales</taxon>
        <taxon>Massarineae</taxon>
        <taxon>Lentitheciaceae</taxon>
        <taxon>Lentithecium</taxon>
    </lineage>
</organism>
<feature type="compositionally biased region" description="Polar residues" evidence="1">
    <location>
        <begin position="49"/>
        <end position="72"/>
    </location>
</feature>
<feature type="region of interest" description="Disordered" evidence="1">
    <location>
        <begin position="45"/>
        <end position="72"/>
    </location>
</feature>
<dbReference type="Proteomes" id="UP000799291">
    <property type="component" value="Unassembled WGS sequence"/>
</dbReference>
<evidence type="ECO:0000256" key="1">
    <source>
        <dbReference type="SAM" id="MobiDB-lite"/>
    </source>
</evidence>
<dbReference type="EMBL" id="MU005623">
    <property type="protein sequence ID" value="KAF2677355.1"/>
    <property type="molecule type" value="Genomic_DNA"/>
</dbReference>
<dbReference type="AlphaFoldDB" id="A0A6G1IGU7"/>
<sequence length="343" mass="38082">MNSSISSMSDHGYPAIHDDSTKLDMTHLSGMTMAEFIKEPHINLIHPSPSVSQRSSMMNSKRASVATASTSKSQLRQTNQVLIHMLSNIQTELAAHRKIMLDIQQRVSHLEYESNASVTAETPRAALQALEGNKDASRRSSKLVPSEGRTWWEACQNYARNSESPISAREFLRTPVRYSGFDFQFGVPFQTNTPPATPPDVDDLPPLTPTSEDGDCSGSDSDLGTPTRHNVSLGEDMLASTPKMETATDIETDIREQTVEIAKSKMPAPPVLQPPPSGKPVSVKEEDVVAAIEPEFDGHPHRFYKGVKSLATYKALMRHKDTNKEHHVLIHFHRRADLKHLED</sequence>
<gene>
    <name evidence="2" type="ORF">K458DRAFT_378535</name>
</gene>
<feature type="region of interest" description="Disordered" evidence="1">
    <location>
        <begin position="189"/>
        <end position="232"/>
    </location>
</feature>
<evidence type="ECO:0000313" key="3">
    <source>
        <dbReference type="Proteomes" id="UP000799291"/>
    </source>
</evidence>
<protein>
    <submittedName>
        <fullName evidence="2">Uncharacterized protein</fullName>
    </submittedName>
</protein>
<dbReference type="OrthoDB" id="3778454at2759"/>
<proteinExistence type="predicted"/>
<evidence type="ECO:0000313" key="2">
    <source>
        <dbReference type="EMBL" id="KAF2677355.1"/>
    </source>
</evidence>
<accession>A0A6G1IGU7</accession>
<keyword evidence="3" id="KW-1185">Reference proteome</keyword>
<name>A0A6G1IGU7_9PLEO</name>
<reference evidence="2" key="1">
    <citation type="journal article" date="2020" name="Stud. Mycol.">
        <title>101 Dothideomycetes genomes: a test case for predicting lifestyles and emergence of pathogens.</title>
        <authorList>
            <person name="Haridas S."/>
            <person name="Albert R."/>
            <person name="Binder M."/>
            <person name="Bloem J."/>
            <person name="Labutti K."/>
            <person name="Salamov A."/>
            <person name="Andreopoulos B."/>
            <person name="Baker S."/>
            <person name="Barry K."/>
            <person name="Bills G."/>
            <person name="Bluhm B."/>
            <person name="Cannon C."/>
            <person name="Castanera R."/>
            <person name="Culley D."/>
            <person name="Daum C."/>
            <person name="Ezra D."/>
            <person name="Gonzalez J."/>
            <person name="Henrissat B."/>
            <person name="Kuo A."/>
            <person name="Liang C."/>
            <person name="Lipzen A."/>
            <person name="Lutzoni F."/>
            <person name="Magnuson J."/>
            <person name="Mondo S."/>
            <person name="Nolan M."/>
            <person name="Ohm R."/>
            <person name="Pangilinan J."/>
            <person name="Park H.-J."/>
            <person name="Ramirez L."/>
            <person name="Alfaro M."/>
            <person name="Sun H."/>
            <person name="Tritt A."/>
            <person name="Yoshinaga Y."/>
            <person name="Zwiers L.-H."/>
            <person name="Turgeon B."/>
            <person name="Goodwin S."/>
            <person name="Spatafora J."/>
            <person name="Crous P."/>
            <person name="Grigoriev I."/>
        </authorList>
    </citation>
    <scope>NUCLEOTIDE SEQUENCE</scope>
    <source>
        <strain evidence="2">CBS 122367</strain>
    </source>
</reference>